<reference evidence="1" key="1">
    <citation type="journal article" date="2013" name="Nat. Commun.">
        <title>Whole-genome sequencing of Oryza brachyantha reveals mechanisms underlying Oryza genome evolution.</title>
        <authorList>
            <person name="Chen J."/>
            <person name="Huang Q."/>
            <person name="Gao D."/>
            <person name="Wang J."/>
            <person name="Lang Y."/>
            <person name="Liu T."/>
            <person name="Li B."/>
            <person name="Bai Z."/>
            <person name="Luis Goicoechea J."/>
            <person name="Liang C."/>
            <person name="Chen C."/>
            <person name="Zhang W."/>
            <person name="Sun S."/>
            <person name="Liao Y."/>
            <person name="Zhang X."/>
            <person name="Yang L."/>
            <person name="Song C."/>
            <person name="Wang M."/>
            <person name="Shi J."/>
            <person name="Liu G."/>
            <person name="Liu J."/>
            <person name="Zhou H."/>
            <person name="Zhou W."/>
            <person name="Yu Q."/>
            <person name="An N."/>
            <person name="Chen Y."/>
            <person name="Cai Q."/>
            <person name="Wang B."/>
            <person name="Liu B."/>
            <person name="Min J."/>
            <person name="Huang Y."/>
            <person name="Wu H."/>
            <person name="Li Z."/>
            <person name="Zhang Y."/>
            <person name="Yin Y."/>
            <person name="Song W."/>
            <person name="Jiang J."/>
            <person name="Jackson S.A."/>
            <person name="Wing R.A."/>
            <person name="Wang J."/>
            <person name="Chen M."/>
        </authorList>
    </citation>
    <scope>NUCLEOTIDE SEQUENCE [LARGE SCALE GENOMIC DNA]</scope>
    <source>
        <strain evidence="1">cv. IRGC 101232</strain>
    </source>
</reference>
<dbReference type="Gene3D" id="3.40.50.720">
    <property type="entry name" value="NAD(P)-binding Rossmann-like Domain"/>
    <property type="match status" value="1"/>
</dbReference>
<dbReference type="AlphaFoldDB" id="J3M1P3"/>
<keyword evidence="2" id="KW-1185">Reference proteome</keyword>
<protein>
    <submittedName>
        <fullName evidence="1">Uncharacterized protein</fullName>
    </submittedName>
</protein>
<organism evidence="1">
    <name type="scientific">Oryza brachyantha</name>
    <name type="common">malo sina</name>
    <dbReference type="NCBI Taxonomy" id="4533"/>
    <lineage>
        <taxon>Eukaryota</taxon>
        <taxon>Viridiplantae</taxon>
        <taxon>Streptophyta</taxon>
        <taxon>Embryophyta</taxon>
        <taxon>Tracheophyta</taxon>
        <taxon>Spermatophyta</taxon>
        <taxon>Magnoliopsida</taxon>
        <taxon>Liliopsida</taxon>
        <taxon>Poales</taxon>
        <taxon>Poaceae</taxon>
        <taxon>BOP clade</taxon>
        <taxon>Oryzoideae</taxon>
        <taxon>Oryzeae</taxon>
        <taxon>Oryzinae</taxon>
        <taxon>Oryza</taxon>
    </lineage>
</organism>
<accession>J3M1P3</accession>
<dbReference type="EnsemblPlants" id="OB04G33180.1">
    <property type="protein sequence ID" value="OB04G33180.1"/>
    <property type="gene ID" value="OB04G33180"/>
</dbReference>
<reference evidence="1" key="2">
    <citation type="submission" date="2013-04" db="UniProtKB">
        <authorList>
            <consortium name="EnsemblPlants"/>
        </authorList>
    </citation>
    <scope>IDENTIFICATION</scope>
</reference>
<dbReference type="Proteomes" id="UP000006038">
    <property type="component" value="Chromosome 4"/>
</dbReference>
<dbReference type="HOGENOM" id="CLU_2501539_0_0_1"/>
<proteinExistence type="predicted"/>
<sequence>MSAVERKTACDRPQRILQKINFEFVVFALAYSLSKVLIEKEASKIAEENGISLVTVCPVITVGPAPAAEAAKPSVALVLSLLSGEQ</sequence>
<name>J3M1P3_ORYBR</name>
<evidence type="ECO:0000313" key="1">
    <source>
        <dbReference type="EnsemblPlants" id="OB04G33180.1"/>
    </source>
</evidence>
<dbReference type="STRING" id="4533.J3M1P3"/>
<evidence type="ECO:0000313" key="2">
    <source>
        <dbReference type="Proteomes" id="UP000006038"/>
    </source>
</evidence>
<dbReference type="Gramene" id="OB04G33180.1">
    <property type="protein sequence ID" value="OB04G33180.1"/>
    <property type="gene ID" value="OB04G33180"/>
</dbReference>